<dbReference type="PANTHER" id="PTHR30349">
    <property type="entry name" value="PHAGE INTEGRASE-RELATED"/>
    <property type="match status" value="1"/>
</dbReference>
<feature type="domain" description="Core-binding (CB)" evidence="7">
    <location>
        <begin position="45"/>
        <end position="158"/>
    </location>
</feature>
<dbReference type="SUPFAM" id="SSF56349">
    <property type="entry name" value="DNA breaking-rejoining enzymes"/>
    <property type="match status" value="1"/>
</dbReference>
<dbReference type="InterPro" id="IPR013762">
    <property type="entry name" value="Integrase-like_cat_sf"/>
</dbReference>
<evidence type="ECO:0000256" key="2">
    <source>
        <dbReference type="ARBA" id="ARBA00022908"/>
    </source>
</evidence>
<dbReference type="InterPro" id="IPR011010">
    <property type="entry name" value="DNA_brk_join_enz"/>
</dbReference>
<dbReference type="InterPro" id="IPR004107">
    <property type="entry name" value="Integrase_SAM-like_N"/>
</dbReference>
<keyword evidence="4" id="KW-0233">DNA recombination</keyword>
<dbReference type="GO" id="GO:0003677">
    <property type="term" value="F:DNA binding"/>
    <property type="evidence" value="ECO:0007669"/>
    <property type="project" value="UniProtKB-UniRule"/>
</dbReference>
<name>G6YWQ1_9GAMM</name>
<dbReference type="AlphaFoldDB" id="G6YWQ1"/>
<evidence type="ECO:0000259" key="6">
    <source>
        <dbReference type="PROSITE" id="PS51898"/>
    </source>
</evidence>
<evidence type="ECO:0000259" key="7">
    <source>
        <dbReference type="PROSITE" id="PS51900"/>
    </source>
</evidence>
<dbReference type="Proteomes" id="UP000003208">
    <property type="component" value="Unassembled WGS sequence"/>
</dbReference>
<reference evidence="8 9" key="1">
    <citation type="journal article" date="2012" name="J. Bacteriol.">
        <title>Genome sequence of deep-sea manganese-oxidizing bacterium Marinobacter manganoxydans MnI7-9.</title>
        <authorList>
            <person name="Wang H."/>
            <person name="Li H."/>
            <person name="Shao Z."/>
            <person name="Liao S."/>
            <person name="Johnstone L."/>
            <person name="Rensing C."/>
            <person name="Wang G."/>
        </authorList>
    </citation>
    <scope>NUCLEOTIDE SEQUENCE [LARGE SCALE GENOMIC DNA]</scope>
    <source>
        <strain evidence="8 9">MnI7-9</strain>
    </source>
</reference>
<dbReference type="Gene3D" id="1.10.150.130">
    <property type="match status" value="1"/>
</dbReference>
<gene>
    <name evidence="8" type="ORF">KYE_16573</name>
</gene>
<sequence>MITKLLDYVVLIQVEKFANRTYDGYSLEPYWVIYNERWKPPLAPLLFTTFLARFNTVFEARLFSSGATQRNGGEKVELIERTISDSTIRAYVYALAKFLSYLEECRLEDQTPGMHASTSCSERFVNHYLNAVLARRLKSPSSLATHRSALIAYYNFLHYMEFTPRLRLEISRCTRQAMAESSTKQHYIQYIPRHSRSALIGHCRTLAEKLMMRMGFEVGLRTSELPGLRIPALQKLFLQLNNKDFENVELFKFWLEGRYAKTGKSRWIYFDRELLRDMQRYYETERQWLIDASASNHESFFLRTDQGGLGKEISKSHATNVFRKRAKAAGLKPEFSFHDLRHTFATELFHEEVTGPEGRETRSESAALIVVAQRLGHSITKNGHAPEVTTRYIRMRIQMQEMEGIF</sequence>
<feature type="domain" description="Tyr recombinase" evidence="6">
    <location>
        <begin position="186"/>
        <end position="406"/>
    </location>
</feature>
<dbReference type="InterPro" id="IPR044068">
    <property type="entry name" value="CB"/>
</dbReference>
<dbReference type="CDD" id="cd00397">
    <property type="entry name" value="DNA_BRE_C"/>
    <property type="match status" value="1"/>
</dbReference>
<dbReference type="InterPro" id="IPR050090">
    <property type="entry name" value="Tyrosine_recombinase_XerCD"/>
</dbReference>
<evidence type="ECO:0000256" key="4">
    <source>
        <dbReference type="ARBA" id="ARBA00023172"/>
    </source>
</evidence>
<keyword evidence="2" id="KW-0229">DNA integration</keyword>
<keyword evidence="9" id="KW-1185">Reference proteome</keyword>
<accession>G6YWQ1</accession>
<dbReference type="Pfam" id="PF02899">
    <property type="entry name" value="Phage_int_SAM_1"/>
    <property type="match status" value="1"/>
</dbReference>
<organism evidence="8 9">
    <name type="scientific">Marinobacter manganoxydans MnI7-9</name>
    <dbReference type="NCBI Taxonomy" id="1094979"/>
    <lineage>
        <taxon>Bacteria</taxon>
        <taxon>Pseudomonadati</taxon>
        <taxon>Pseudomonadota</taxon>
        <taxon>Gammaproteobacteria</taxon>
        <taxon>Pseudomonadales</taxon>
        <taxon>Marinobacteraceae</taxon>
        <taxon>Marinobacter</taxon>
    </lineage>
</organism>
<proteinExistence type="inferred from homology"/>
<dbReference type="PANTHER" id="PTHR30349:SF41">
    <property type="entry name" value="INTEGRASE_RECOMBINASE PROTEIN MJ0367-RELATED"/>
    <property type="match status" value="1"/>
</dbReference>
<dbReference type="Gene3D" id="1.10.443.10">
    <property type="entry name" value="Intergrase catalytic core"/>
    <property type="match status" value="1"/>
</dbReference>
<evidence type="ECO:0000256" key="3">
    <source>
        <dbReference type="ARBA" id="ARBA00023125"/>
    </source>
</evidence>
<dbReference type="EMBL" id="AGTR01000080">
    <property type="protein sequence ID" value="EHJ03445.1"/>
    <property type="molecule type" value="Genomic_DNA"/>
</dbReference>
<dbReference type="GO" id="GO:0015074">
    <property type="term" value="P:DNA integration"/>
    <property type="evidence" value="ECO:0007669"/>
    <property type="project" value="UniProtKB-KW"/>
</dbReference>
<dbReference type="PATRIC" id="fig|1094979.3.peg.3208"/>
<dbReference type="InterPro" id="IPR002104">
    <property type="entry name" value="Integrase_catalytic"/>
</dbReference>
<evidence type="ECO:0000313" key="9">
    <source>
        <dbReference type="Proteomes" id="UP000003208"/>
    </source>
</evidence>
<protein>
    <submittedName>
        <fullName evidence="8">Phage integrase family protein</fullName>
    </submittedName>
</protein>
<keyword evidence="3 5" id="KW-0238">DNA-binding</keyword>
<evidence type="ECO:0000313" key="8">
    <source>
        <dbReference type="EMBL" id="EHJ03445.1"/>
    </source>
</evidence>
<dbReference type="PROSITE" id="PS51898">
    <property type="entry name" value="TYR_RECOMBINASE"/>
    <property type="match status" value="1"/>
</dbReference>
<dbReference type="Pfam" id="PF00589">
    <property type="entry name" value="Phage_integrase"/>
    <property type="match status" value="1"/>
</dbReference>
<evidence type="ECO:0000256" key="5">
    <source>
        <dbReference type="PROSITE-ProRule" id="PRU01248"/>
    </source>
</evidence>
<dbReference type="InterPro" id="IPR010998">
    <property type="entry name" value="Integrase_recombinase_N"/>
</dbReference>
<comment type="similarity">
    <text evidence="1">Belongs to the 'phage' integrase family.</text>
</comment>
<dbReference type="PROSITE" id="PS51900">
    <property type="entry name" value="CB"/>
    <property type="match status" value="1"/>
</dbReference>
<evidence type="ECO:0000256" key="1">
    <source>
        <dbReference type="ARBA" id="ARBA00008857"/>
    </source>
</evidence>
<dbReference type="GO" id="GO:0006310">
    <property type="term" value="P:DNA recombination"/>
    <property type="evidence" value="ECO:0007669"/>
    <property type="project" value="UniProtKB-KW"/>
</dbReference>